<dbReference type="PANTHER" id="PTHR14136:SF37">
    <property type="entry name" value="PENTAPEPTIDE REPEAT-CONTAINING PROTEIN"/>
    <property type="match status" value="1"/>
</dbReference>
<name>A0ABM8VAN8_9BACL</name>
<dbReference type="Proteomes" id="UP000730618">
    <property type="component" value="Unassembled WGS sequence"/>
</dbReference>
<dbReference type="EMBL" id="CAJVCE010000001">
    <property type="protein sequence ID" value="CAG7616989.1"/>
    <property type="molecule type" value="Genomic_DNA"/>
</dbReference>
<sequence length="290" mass="31643">MMPENHKARSYESRLDLQADCERCFGLCCVALPFAASADFAVDKDAGQPCRNLQSDFRCGIHSSLRQQGFRGCTVFDCFGAGQQVSQVTFGKRDWRQSPESAKVMFDVFPVMRQLHELLWYLSEAVTLKPAHSLQDALRSALVETERLTLLDPDAIMSLDVASHRAEVNALLLRVSELVRAEAARSLNVPAGRRKTYGHGADLIGAKLKGADLRGANLRGAYLIAADLRDADLRAADLIGADFRDADLRGADLTDTIFLTQAQINAAKGNAATKLPPSLSAPAHWFAAEV</sequence>
<dbReference type="InterPro" id="IPR001646">
    <property type="entry name" value="5peptide_repeat"/>
</dbReference>
<evidence type="ECO:0000313" key="2">
    <source>
        <dbReference type="Proteomes" id="UP000730618"/>
    </source>
</evidence>
<accession>A0ABM8VAN8</accession>
<evidence type="ECO:0000313" key="1">
    <source>
        <dbReference type="EMBL" id="CAG7616989.1"/>
    </source>
</evidence>
<comment type="caution">
    <text evidence="1">The sequence shown here is derived from an EMBL/GenBank/DDBJ whole genome shotgun (WGS) entry which is preliminary data.</text>
</comment>
<reference evidence="1 2" key="1">
    <citation type="submission" date="2021-06" db="EMBL/GenBank/DDBJ databases">
        <authorList>
            <person name="Criscuolo A."/>
        </authorList>
    </citation>
    <scope>NUCLEOTIDE SEQUENCE [LARGE SCALE GENOMIC DNA]</scope>
    <source>
        <strain evidence="2">CIP 111802</strain>
    </source>
</reference>
<protein>
    <recommendedName>
        <fullName evidence="3">Pentapeptide repeat-containing protein</fullName>
    </recommendedName>
</protein>
<proteinExistence type="predicted"/>
<dbReference type="InterPro" id="IPR051082">
    <property type="entry name" value="Pentapeptide-BTB/POZ_domain"/>
</dbReference>
<organism evidence="1 2">
    <name type="scientific">Paenibacillus allorhizosphaerae</name>
    <dbReference type="NCBI Taxonomy" id="2849866"/>
    <lineage>
        <taxon>Bacteria</taxon>
        <taxon>Bacillati</taxon>
        <taxon>Bacillota</taxon>
        <taxon>Bacilli</taxon>
        <taxon>Bacillales</taxon>
        <taxon>Paenibacillaceae</taxon>
        <taxon>Paenibacillus</taxon>
    </lineage>
</organism>
<dbReference type="PANTHER" id="PTHR14136">
    <property type="entry name" value="BTB_POZ DOMAIN-CONTAINING PROTEIN KCTD9"/>
    <property type="match status" value="1"/>
</dbReference>
<gene>
    <name evidence="1" type="ORF">PAECIP111802_00351</name>
</gene>
<evidence type="ECO:0008006" key="3">
    <source>
        <dbReference type="Google" id="ProtNLM"/>
    </source>
</evidence>
<dbReference type="RefSeq" id="WP_218096720.1">
    <property type="nucleotide sequence ID" value="NZ_JBHSRV010000001.1"/>
</dbReference>
<dbReference type="Pfam" id="PF00805">
    <property type="entry name" value="Pentapeptide"/>
    <property type="match status" value="1"/>
</dbReference>
<keyword evidence="2" id="KW-1185">Reference proteome</keyword>